<evidence type="ECO:0000259" key="4">
    <source>
        <dbReference type="Pfam" id="PF00144"/>
    </source>
</evidence>
<feature type="transmembrane region" description="Helical" evidence="3">
    <location>
        <begin position="428"/>
        <end position="448"/>
    </location>
</feature>
<protein>
    <submittedName>
        <fullName evidence="5">Beta-lactamase family protein</fullName>
    </submittedName>
</protein>
<dbReference type="RefSeq" id="WP_205726497.1">
    <property type="nucleotide sequence ID" value="NZ_JAFHKR010000039.1"/>
</dbReference>
<comment type="subcellular location">
    <subcellularLocation>
        <location evidence="1">Membrane</location>
    </subcellularLocation>
</comment>
<evidence type="ECO:0000313" key="6">
    <source>
        <dbReference type="Proteomes" id="UP001296923"/>
    </source>
</evidence>
<name>A0ABS2ZU49_9BACL</name>
<dbReference type="Proteomes" id="UP001296923">
    <property type="component" value="Unassembled WGS sequence"/>
</dbReference>
<dbReference type="PANTHER" id="PTHR46825:SF11">
    <property type="entry name" value="PENICILLIN-BINDING PROTEIN 4"/>
    <property type="match status" value="1"/>
</dbReference>
<keyword evidence="3" id="KW-1133">Transmembrane helix</keyword>
<feature type="transmembrane region" description="Helical" evidence="3">
    <location>
        <begin position="387"/>
        <end position="407"/>
    </location>
</feature>
<dbReference type="Gene3D" id="3.40.710.10">
    <property type="entry name" value="DD-peptidase/beta-lactamase superfamily"/>
    <property type="match status" value="1"/>
</dbReference>
<evidence type="ECO:0000313" key="5">
    <source>
        <dbReference type="EMBL" id="MBN3555697.1"/>
    </source>
</evidence>
<dbReference type="InterPro" id="IPR050491">
    <property type="entry name" value="AmpC-like"/>
</dbReference>
<dbReference type="InterPro" id="IPR001466">
    <property type="entry name" value="Beta-lactam-related"/>
</dbReference>
<organism evidence="5 6">
    <name type="scientific">Fictibacillus nanhaiensis</name>
    <dbReference type="NCBI Taxonomy" id="742169"/>
    <lineage>
        <taxon>Bacteria</taxon>
        <taxon>Bacillati</taxon>
        <taxon>Bacillota</taxon>
        <taxon>Bacilli</taxon>
        <taxon>Bacillales</taxon>
        <taxon>Fictibacillaceae</taxon>
        <taxon>Fictibacillus</taxon>
    </lineage>
</organism>
<evidence type="ECO:0000256" key="1">
    <source>
        <dbReference type="ARBA" id="ARBA00004370"/>
    </source>
</evidence>
<feature type="transmembrane region" description="Helical" evidence="3">
    <location>
        <begin position="468"/>
        <end position="491"/>
    </location>
</feature>
<sequence>MKQLVRIISFLVTLILGLTGLAAPLVSAKSSEKTEKIEKLVEQQRHISKIPGISLVIVEKGETVYQRNFGYKNVKEKTPVTSSTLFEIGSTTKAFTGLAILRLEKEGKLKRSDSVQKYIPWLKLKYQGELQTITLNQLLYHSSGIASNSIAQIPESTDSNALELNVKTLLNQELNRKPGSTFEYATINYDVLGLVIENVTKQPYDLYIQNQVLKPIGMKDSFVGHHQLQSSMVAQGYKIGFLKEQKYTPPIYRGNIPAGYIISNTTDIAKWMNLQLGYNSINEFNQQLIKESHHPDRSVAAFDKNSYYASGWEVVKKEAKQYIQHEGQNPTYSSFIIMQPDKELGVAILSNMNSSFTTSIGKSVMDIWEGKSVSTNQTDSYQKLDKIATVLLSLITVLDVIFILLLLRTIRQLVRKQRERRALKGKRILMLTIHTLIVSAILILVILIPKILLGFTWTFIQIWGPVSITVLFYGFIATSIIFYVYGVLLILTKKHTALIWESSGKYNLNSNG</sequence>
<keyword evidence="2 3" id="KW-0472">Membrane</keyword>
<accession>A0ABS2ZU49</accession>
<dbReference type="PANTHER" id="PTHR46825">
    <property type="entry name" value="D-ALANYL-D-ALANINE-CARBOXYPEPTIDASE/ENDOPEPTIDASE AMPH"/>
    <property type="match status" value="1"/>
</dbReference>
<gene>
    <name evidence="5" type="ORF">JYA63_15575</name>
</gene>
<dbReference type="Pfam" id="PF00144">
    <property type="entry name" value="Beta-lactamase"/>
    <property type="match status" value="1"/>
</dbReference>
<dbReference type="InterPro" id="IPR012338">
    <property type="entry name" value="Beta-lactam/transpept-like"/>
</dbReference>
<comment type="caution">
    <text evidence="5">The sequence shown here is derived from an EMBL/GenBank/DDBJ whole genome shotgun (WGS) entry which is preliminary data.</text>
</comment>
<dbReference type="SUPFAM" id="SSF56601">
    <property type="entry name" value="beta-lactamase/transpeptidase-like"/>
    <property type="match status" value="1"/>
</dbReference>
<reference evidence="5 6" key="1">
    <citation type="submission" date="2021-01" db="EMBL/GenBank/DDBJ databases">
        <title>Genome Sequencing of Type Strains.</title>
        <authorList>
            <person name="Lemaire J.F."/>
            <person name="Inderbitzin P."/>
            <person name="Collins S.B."/>
            <person name="Wespe N."/>
            <person name="Knight-Connoni V."/>
        </authorList>
    </citation>
    <scope>NUCLEOTIDE SEQUENCE [LARGE SCALE GENOMIC DNA]</scope>
    <source>
        <strain evidence="5 6">DSM 23009</strain>
    </source>
</reference>
<keyword evidence="3" id="KW-0812">Transmembrane</keyword>
<proteinExistence type="predicted"/>
<keyword evidence="6" id="KW-1185">Reference proteome</keyword>
<evidence type="ECO:0000256" key="3">
    <source>
        <dbReference type="SAM" id="Phobius"/>
    </source>
</evidence>
<feature type="domain" description="Beta-lactamase-related" evidence="4">
    <location>
        <begin position="38"/>
        <end position="354"/>
    </location>
</feature>
<dbReference type="EMBL" id="JAFHKR010000039">
    <property type="protein sequence ID" value="MBN3555697.1"/>
    <property type="molecule type" value="Genomic_DNA"/>
</dbReference>
<evidence type="ECO:0000256" key="2">
    <source>
        <dbReference type="ARBA" id="ARBA00023136"/>
    </source>
</evidence>